<evidence type="ECO:0000313" key="8">
    <source>
        <dbReference type="Proteomes" id="UP001596042"/>
    </source>
</evidence>
<keyword evidence="5 6" id="KW-0472">Membrane</keyword>
<comment type="subcellular location">
    <subcellularLocation>
        <location evidence="1">Membrane</location>
        <topology evidence="1">Multi-pass membrane protein</topology>
    </subcellularLocation>
</comment>
<evidence type="ECO:0000313" key="7">
    <source>
        <dbReference type="EMBL" id="MFC4624827.1"/>
    </source>
</evidence>
<evidence type="ECO:0000256" key="3">
    <source>
        <dbReference type="ARBA" id="ARBA00022692"/>
    </source>
</evidence>
<proteinExistence type="inferred from homology"/>
<feature type="transmembrane region" description="Helical" evidence="6">
    <location>
        <begin position="147"/>
        <end position="167"/>
    </location>
</feature>
<dbReference type="InterPro" id="IPR004923">
    <property type="entry name" value="FTR1/Fip1/EfeU"/>
</dbReference>
<dbReference type="EMBL" id="JBHSEL010000047">
    <property type="protein sequence ID" value="MFC4624827.1"/>
    <property type="molecule type" value="Genomic_DNA"/>
</dbReference>
<keyword evidence="4 6" id="KW-1133">Transmembrane helix</keyword>
<evidence type="ECO:0000256" key="2">
    <source>
        <dbReference type="ARBA" id="ARBA00008333"/>
    </source>
</evidence>
<dbReference type="Proteomes" id="UP001596042">
    <property type="component" value="Unassembled WGS sequence"/>
</dbReference>
<sequence>MLVPFLIMLREGVEAALIVGIIASYLHKTGRSAWMPVVWIGVFLALAVSMLVGTVLQLLRAEFPQRAQEMMEAGIGLIAVVVLTSMVFWMRKAARSIKNELHHSIDAALSDHYRGLGLIVMVFFAVAREALESIFFLLAIFQQSEGSAALIGALLGVLVSVAIGYGIFRGGLRLNLRRFFRWTGVFILFVAAGLLMKSVASLHEAGLWNHLQAIAFDISSVLPDDGPIGSVLAGMFGYSSSPTVSEVVVYFLFLIPALILFLLPHRAGSQSIAANKSA</sequence>
<comment type="similarity">
    <text evidence="2">Belongs to the oxidase-dependent Fe transporter (OFeT) (TC 9.A.10.1) family.</text>
</comment>
<keyword evidence="3 6" id="KW-0812">Transmembrane</keyword>
<protein>
    <submittedName>
        <fullName evidence="7">Iron uptake transporter permease EfeU</fullName>
    </submittedName>
</protein>
<evidence type="ECO:0000256" key="4">
    <source>
        <dbReference type="ARBA" id="ARBA00022989"/>
    </source>
</evidence>
<dbReference type="Pfam" id="PF03239">
    <property type="entry name" value="FTR1"/>
    <property type="match status" value="1"/>
</dbReference>
<dbReference type="PANTHER" id="PTHR31632:SF2">
    <property type="entry name" value="PLASMA MEMBRANE IRON PERMEASE"/>
    <property type="match status" value="1"/>
</dbReference>
<dbReference type="PANTHER" id="PTHR31632">
    <property type="entry name" value="IRON TRANSPORTER FTH1"/>
    <property type="match status" value="1"/>
</dbReference>
<organism evidence="7 8">
    <name type="scientific">Daeguia caeni</name>
    <dbReference type="NCBI Taxonomy" id="439612"/>
    <lineage>
        <taxon>Bacteria</taxon>
        <taxon>Pseudomonadati</taxon>
        <taxon>Pseudomonadota</taxon>
        <taxon>Alphaproteobacteria</taxon>
        <taxon>Hyphomicrobiales</taxon>
        <taxon>Brucellaceae</taxon>
        <taxon>Daeguia</taxon>
    </lineage>
</organism>
<evidence type="ECO:0000256" key="6">
    <source>
        <dbReference type="SAM" id="Phobius"/>
    </source>
</evidence>
<evidence type="ECO:0000256" key="5">
    <source>
        <dbReference type="ARBA" id="ARBA00023136"/>
    </source>
</evidence>
<dbReference type="NCBIfam" id="NF041756">
    <property type="entry name" value="EfeU"/>
    <property type="match status" value="1"/>
</dbReference>
<name>A0ABV9H3E7_9HYPH</name>
<feature type="transmembrane region" description="Helical" evidence="6">
    <location>
        <begin position="179"/>
        <end position="200"/>
    </location>
</feature>
<evidence type="ECO:0000256" key="1">
    <source>
        <dbReference type="ARBA" id="ARBA00004141"/>
    </source>
</evidence>
<comment type="caution">
    <text evidence="7">The sequence shown here is derived from an EMBL/GenBank/DDBJ whole genome shotgun (WGS) entry which is preliminary data.</text>
</comment>
<gene>
    <name evidence="7" type="primary">efeU</name>
    <name evidence="7" type="ORF">ACFO1V_06255</name>
</gene>
<keyword evidence="8" id="KW-1185">Reference proteome</keyword>
<reference evidence="8" key="1">
    <citation type="journal article" date="2019" name="Int. J. Syst. Evol. Microbiol.">
        <title>The Global Catalogue of Microorganisms (GCM) 10K type strain sequencing project: providing services to taxonomists for standard genome sequencing and annotation.</title>
        <authorList>
            <consortium name="The Broad Institute Genomics Platform"/>
            <consortium name="The Broad Institute Genome Sequencing Center for Infectious Disease"/>
            <person name="Wu L."/>
            <person name="Ma J."/>
        </authorList>
    </citation>
    <scope>NUCLEOTIDE SEQUENCE [LARGE SCALE GENOMIC DNA]</scope>
    <source>
        <strain evidence="8">CGMCC 1.15731</strain>
    </source>
</reference>
<accession>A0ABV9H3E7</accession>
<dbReference type="RefSeq" id="WP_374833508.1">
    <property type="nucleotide sequence ID" value="NZ_JBHEEZ010000026.1"/>
</dbReference>
<feature type="transmembrane region" description="Helical" evidence="6">
    <location>
        <begin position="247"/>
        <end position="263"/>
    </location>
</feature>
<feature type="transmembrane region" description="Helical" evidence="6">
    <location>
        <begin position="38"/>
        <end position="59"/>
    </location>
</feature>
<feature type="transmembrane region" description="Helical" evidence="6">
    <location>
        <begin position="6"/>
        <end position="26"/>
    </location>
</feature>
<feature type="transmembrane region" description="Helical" evidence="6">
    <location>
        <begin position="71"/>
        <end position="90"/>
    </location>
</feature>
<feature type="transmembrane region" description="Helical" evidence="6">
    <location>
        <begin position="118"/>
        <end position="141"/>
    </location>
</feature>